<accession>A0A8R1IHJ6</accession>
<evidence type="ECO:0000313" key="1">
    <source>
        <dbReference type="EnsemblMetazoa" id="CJA34988.1"/>
    </source>
</evidence>
<protein>
    <submittedName>
        <fullName evidence="1">Uncharacterized protein</fullName>
    </submittedName>
</protein>
<dbReference type="Proteomes" id="UP000005237">
    <property type="component" value="Unassembled WGS sequence"/>
</dbReference>
<keyword evidence="2" id="KW-1185">Reference proteome</keyword>
<reference evidence="2" key="1">
    <citation type="submission" date="2010-08" db="EMBL/GenBank/DDBJ databases">
        <authorList>
            <consortium name="Caenorhabditis japonica Sequencing Consortium"/>
            <person name="Wilson R.K."/>
        </authorList>
    </citation>
    <scope>NUCLEOTIDE SEQUENCE [LARGE SCALE GENOMIC DNA]</scope>
    <source>
        <strain evidence="2">DF5081</strain>
    </source>
</reference>
<name>A0A8R1IHJ6_CAEJA</name>
<proteinExistence type="predicted"/>
<reference evidence="1" key="2">
    <citation type="submission" date="2022-06" db="UniProtKB">
        <authorList>
            <consortium name="EnsemblMetazoa"/>
        </authorList>
    </citation>
    <scope>IDENTIFICATION</scope>
    <source>
        <strain evidence="1">DF5081</strain>
    </source>
</reference>
<dbReference type="AlphaFoldDB" id="A0A8R1IHJ6"/>
<evidence type="ECO:0000313" key="2">
    <source>
        <dbReference type="Proteomes" id="UP000005237"/>
    </source>
</evidence>
<sequence>MKIDQHDYKEMKKGMTKVTAVVYKMQNRGTDVGMPYIYNPLISKFPADIAVALIRGIHHDNGKSDLTGLSITEGITR</sequence>
<dbReference type="EnsemblMetazoa" id="CJA34988.1">
    <property type="protein sequence ID" value="CJA34988.1"/>
    <property type="gene ID" value="WBGene00210835"/>
</dbReference>
<organism evidence="1 2">
    <name type="scientific">Caenorhabditis japonica</name>
    <dbReference type="NCBI Taxonomy" id="281687"/>
    <lineage>
        <taxon>Eukaryota</taxon>
        <taxon>Metazoa</taxon>
        <taxon>Ecdysozoa</taxon>
        <taxon>Nematoda</taxon>
        <taxon>Chromadorea</taxon>
        <taxon>Rhabditida</taxon>
        <taxon>Rhabditina</taxon>
        <taxon>Rhabditomorpha</taxon>
        <taxon>Rhabditoidea</taxon>
        <taxon>Rhabditidae</taxon>
        <taxon>Peloderinae</taxon>
        <taxon>Caenorhabditis</taxon>
    </lineage>
</organism>